<evidence type="ECO:0000313" key="2">
    <source>
        <dbReference type="Proteomes" id="UP000005408"/>
    </source>
</evidence>
<dbReference type="AlphaFoldDB" id="A0A8W8LQ68"/>
<reference evidence="1" key="1">
    <citation type="submission" date="2022-08" db="UniProtKB">
        <authorList>
            <consortium name="EnsemblMetazoa"/>
        </authorList>
    </citation>
    <scope>IDENTIFICATION</scope>
    <source>
        <strain evidence="1">05x7-T-G4-1.051#20</strain>
    </source>
</reference>
<dbReference type="Proteomes" id="UP000005408">
    <property type="component" value="Unassembled WGS sequence"/>
</dbReference>
<evidence type="ECO:0000313" key="1">
    <source>
        <dbReference type="EnsemblMetazoa" id="G29457.1:cds"/>
    </source>
</evidence>
<proteinExistence type="predicted"/>
<sequence>MSLIHCAIRCAENRACISLHFHKGVRKCRGYETLMLTPQAGTNEEGWIYYYSTQKGICPQGYAHTRIFDYCVGYEGHFTDDVGFQKCREKSGRYMLIHSPEENRFASLLAYNFDSYTDFGQNQMRIQGSFNSSAMAWQDDFGLNLNFTQLIPGKEIPSDDSFALYLKNNGEKENFKMTCRRGNRNPSAIVCVISDEYH</sequence>
<accession>A0A8W8LQ68</accession>
<organism evidence="1 2">
    <name type="scientific">Magallana gigas</name>
    <name type="common">Pacific oyster</name>
    <name type="synonym">Crassostrea gigas</name>
    <dbReference type="NCBI Taxonomy" id="29159"/>
    <lineage>
        <taxon>Eukaryota</taxon>
        <taxon>Metazoa</taxon>
        <taxon>Spiralia</taxon>
        <taxon>Lophotrochozoa</taxon>
        <taxon>Mollusca</taxon>
        <taxon>Bivalvia</taxon>
        <taxon>Autobranchia</taxon>
        <taxon>Pteriomorphia</taxon>
        <taxon>Ostreida</taxon>
        <taxon>Ostreoidea</taxon>
        <taxon>Ostreidae</taxon>
        <taxon>Magallana</taxon>
    </lineage>
</organism>
<name>A0A8W8LQ68_MAGGI</name>
<dbReference type="InterPro" id="IPR016187">
    <property type="entry name" value="CTDL_fold"/>
</dbReference>
<dbReference type="EnsemblMetazoa" id="G29457.1">
    <property type="protein sequence ID" value="G29457.1:cds"/>
    <property type="gene ID" value="G29457"/>
</dbReference>
<protein>
    <submittedName>
        <fullName evidence="1">Uncharacterized protein</fullName>
    </submittedName>
</protein>
<keyword evidence="2" id="KW-1185">Reference proteome</keyword>
<dbReference type="SUPFAM" id="SSF56436">
    <property type="entry name" value="C-type lectin-like"/>
    <property type="match status" value="1"/>
</dbReference>